<dbReference type="NCBIfam" id="TIGR01498">
    <property type="entry name" value="folK"/>
    <property type="match status" value="1"/>
</dbReference>
<dbReference type="UniPathway" id="UPA00077">
    <property type="reaction ID" value="UER00154"/>
</dbReference>
<dbReference type="NCBIfam" id="TIGR00526">
    <property type="entry name" value="folB_dom"/>
    <property type="match status" value="1"/>
</dbReference>
<dbReference type="GO" id="GO:0003848">
    <property type="term" value="F:2-amino-4-hydroxy-6-hydroxymethyldihydropteridine diphosphokinase activity"/>
    <property type="evidence" value="ECO:0007669"/>
    <property type="project" value="UniProtKB-EC"/>
</dbReference>
<dbReference type="GO" id="GO:0016301">
    <property type="term" value="F:kinase activity"/>
    <property type="evidence" value="ECO:0007669"/>
    <property type="project" value="UniProtKB-KW"/>
</dbReference>
<comment type="catalytic activity">
    <reaction evidence="1">
        <text>6-hydroxymethyl-7,8-dihydropterin + ATP = (7,8-dihydropterin-6-yl)methyl diphosphate + AMP + H(+)</text>
        <dbReference type="Rhea" id="RHEA:11412"/>
        <dbReference type="ChEBI" id="CHEBI:15378"/>
        <dbReference type="ChEBI" id="CHEBI:30616"/>
        <dbReference type="ChEBI" id="CHEBI:44841"/>
        <dbReference type="ChEBI" id="CHEBI:72950"/>
        <dbReference type="ChEBI" id="CHEBI:456215"/>
        <dbReference type="EC" id="2.7.6.3"/>
    </reaction>
</comment>
<keyword evidence="12" id="KW-1185">Reference proteome</keyword>
<proteinExistence type="inferred from homology"/>
<comment type="caution">
    <text evidence="11">The sequence shown here is derived from an EMBL/GenBank/DDBJ whole genome shotgun (WGS) entry which is preliminary data.</text>
</comment>
<dbReference type="EC" id="4.1.2.25" evidence="9"/>
<evidence type="ECO:0000259" key="10">
    <source>
        <dbReference type="SMART" id="SM00905"/>
    </source>
</evidence>
<comment type="catalytic activity">
    <reaction evidence="9">
        <text>7,8-dihydroneopterin = 6-hydroxymethyl-7,8-dihydropterin + glycolaldehyde</text>
        <dbReference type="Rhea" id="RHEA:10540"/>
        <dbReference type="ChEBI" id="CHEBI:17001"/>
        <dbReference type="ChEBI" id="CHEBI:17071"/>
        <dbReference type="ChEBI" id="CHEBI:44841"/>
        <dbReference type="EC" id="4.1.2.25"/>
    </reaction>
</comment>
<dbReference type="InterPro" id="IPR043133">
    <property type="entry name" value="GTP-CH-I_C/QueF"/>
</dbReference>
<dbReference type="RefSeq" id="WP_154427842.1">
    <property type="nucleotide sequence ID" value="NZ_VUNI01000001.1"/>
</dbReference>
<dbReference type="CDD" id="cd00483">
    <property type="entry name" value="HPPK"/>
    <property type="match status" value="1"/>
</dbReference>
<dbReference type="SUPFAM" id="SSF55620">
    <property type="entry name" value="Tetrahydrobiopterin biosynthesis enzymes-like"/>
    <property type="match status" value="1"/>
</dbReference>
<evidence type="ECO:0000256" key="9">
    <source>
        <dbReference type="RuleBase" id="RU362079"/>
    </source>
</evidence>
<dbReference type="GO" id="GO:0004150">
    <property type="term" value="F:dihydroneopterin aldolase activity"/>
    <property type="evidence" value="ECO:0007669"/>
    <property type="project" value="UniProtKB-UniRule"/>
</dbReference>
<evidence type="ECO:0000256" key="7">
    <source>
        <dbReference type="ARBA" id="ARBA00022840"/>
    </source>
</evidence>
<evidence type="ECO:0000256" key="2">
    <source>
        <dbReference type="ARBA" id="ARBA00005051"/>
    </source>
</evidence>
<feature type="domain" description="Dihydroneopterin aldolase/epimerase" evidence="10">
    <location>
        <begin position="4"/>
        <end position="117"/>
    </location>
</feature>
<evidence type="ECO:0000256" key="1">
    <source>
        <dbReference type="ARBA" id="ARBA00000198"/>
    </source>
</evidence>
<dbReference type="Proteomes" id="UP000474024">
    <property type="component" value="Unassembled WGS sequence"/>
</dbReference>
<comment type="pathway">
    <text evidence="2">Cofactor biosynthesis; tetrahydrofolate biosynthesis; 2-amino-4-hydroxy-6-hydroxymethyl-7,8-dihydropteridine diphosphate from 7,8-dihydroneopterin triphosphate: step 4/4.</text>
</comment>
<dbReference type="InterPro" id="IPR035907">
    <property type="entry name" value="Hppk_sf"/>
</dbReference>
<keyword evidence="6 11" id="KW-0418">Kinase</keyword>
<dbReference type="Gene3D" id="3.30.70.560">
    <property type="entry name" value="7,8-Dihydro-6-hydroxymethylpterin-pyrophosphokinase HPPK"/>
    <property type="match status" value="1"/>
</dbReference>
<accession>A0A6L5YM71</accession>
<dbReference type="GO" id="GO:0046654">
    <property type="term" value="P:tetrahydrofolate biosynthetic process"/>
    <property type="evidence" value="ECO:0007669"/>
    <property type="project" value="UniProtKB-UniRule"/>
</dbReference>
<organism evidence="11 12">
    <name type="scientific">Roseburia porci</name>
    <dbReference type="NCBI Taxonomy" id="2605790"/>
    <lineage>
        <taxon>Bacteria</taxon>
        <taxon>Bacillati</taxon>
        <taxon>Bacillota</taxon>
        <taxon>Clostridia</taxon>
        <taxon>Lachnospirales</taxon>
        <taxon>Lachnospiraceae</taxon>
        <taxon>Roseburia</taxon>
    </lineage>
</organism>
<dbReference type="InterPro" id="IPR000550">
    <property type="entry name" value="Hppk"/>
</dbReference>
<keyword evidence="4 11" id="KW-0808">Transferase</keyword>
<evidence type="ECO:0000256" key="5">
    <source>
        <dbReference type="ARBA" id="ARBA00022741"/>
    </source>
</evidence>
<evidence type="ECO:0000313" key="11">
    <source>
        <dbReference type="EMBL" id="MST73563.1"/>
    </source>
</evidence>
<dbReference type="Pfam" id="PF02152">
    <property type="entry name" value="FolB"/>
    <property type="match status" value="1"/>
</dbReference>
<dbReference type="AlphaFoldDB" id="A0A6L5YM71"/>
<dbReference type="SMART" id="SM00905">
    <property type="entry name" value="FolB"/>
    <property type="match status" value="1"/>
</dbReference>
<comment type="function">
    <text evidence="9">Catalyzes the conversion of 7,8-dihydroneopterin to 6-hydroxymethyl-7,8-dihydropterin.</text>
</comment>
<comment type="similarity">
    <text evidence="9">Belongs to the DHNA family.</text>
</comment>
<dbReference type="NCBIfam" id="TIGR00525">
    <property type="entry name" value="folB"/>
    <property type="match status" value="1"/>
</dbReference>
<dbReference type="Pfam" id="PF01288">
    <property type="entry name" value="HPPK"/>
    <property type="match status" value="1"/>
</dbReference>
<keyword evidence="8 9" id="KW-0289">Folate biosynthesis</keyword>
<dbReference type="PANTHER" id="PTHR43071">
    <property type="entry name" value="2-AMINO-4-HYDROXY-6-HYDROXYMETHYLDIHYDROPTERIDINE PYROPHOSPHOKINASE"/>
    <property type="match status" value="1"/>
</dbReference>
<dbReference type="GO" id="GO:0005524">
    <property type="term" value="F:ATP binding"/>
    <property type="evidence" value="ECO:0007669"/>
    <property type="project" value="UniProtKB-KW"/>
</dbReference>
<evidence type="ECO:0000256" key="6">
    <source>
        <dbReference type="ARBA" id="ARBA00022777"/>
    </source>
</evidence>
<dbReference type="PANTHER" id="PTHR43071:SF1">
    <property type="entry name" value="2-AMINO-4-HYDROXY-6-HYDROXYMETHYLDIHYDROPTERIDINE PYROPHOSPHOKINASE"/>
    <property type="match status" value="1"/>
</dbReference>
<evidence type="ECO:0000256" key="3">
    <source>
        <dbReference type="ARBA" id="ARBA00009640"/>
    </source>
</evidence>
<protein>
    <recommendedName>
        <fullName evidence="9">Bifunctional folate synthesis protein</fullName>
    </recommendedName>
    <domain>
        <recommendedName>
            <fullName evidence="9">Dihydroneopterin aldolase</fullName>
            <shortName evidence="9">DHNA</shortName>
            <ecNumber evidence="9">4.1.2.25</ecNumber>
        </recommendedName>
        <alternativeName>
            <fullName evidence="9">7,8-dihydroneopterin aldolase</fullName>
        </alternativeName>
    </domain>
    <domain>
        <recommendedName>
            <fullName evidence="9">2-amino-4-hydroxy-6-hydroxymethyldihydropteridine pyrophosphokinase</fullName>
            <ecNumber evidence="9">2.7.6.3</ecNumber>
        </recommendedName>
        <alternativeName>
            <fullName evidence="9">6-hydroxymethyl-7,8-dihydropterin pyrophosphokinase</fullName>
            <shortName evidence="9">PPPK</shortName>
        </alternativeName>
        <alternativeName>
            <fullName evidence="9">7,8-dihydro-6-hydroxymethylpterin pyrophosphokinase</fullName>
            <shortName evidence="9">HPPK</shortName>
        </alternativeName>
    </domain>
</protein>
<comment type="pathway">
    <text evidence="9">Cofactor biosynthesis; tetrahydrofolate biosynthesis; 2-amino-4-hydroxy-6-hydroxymethyl-7,8-dihydropteridine diphosphate from 7,8-dihydroneopterin triphosphate: step 3/4.</text>
</comment>
<keyword evidence="9" id="KW-0456">Lyase</keyword>
<dbReference type="InterPro" id="IPR006157">
    <property type="entry name" value="FolB_dom"/>
</dbReference>
<dbReference type="EC" id="2.7.6.3" evidence="9"/>
<dbReference type="Gene3D" id="3.30.1130.10">
    <property type="match status" value="1"/>
</dbReference>
<sequence>MDYITITGLKVFAHHGVLEEEKKNGQDFYLNAKLFVDCHKAGVSDELRDALNYAEVCQFMTDEFKSDSYDLIEKACEELCRKLLLRYEQLEKVELKLDKPHAPIGLPFENVSVTMERAWHRAYLSFGSNMGDKKAYIEKGIQEIKEHPLIRNVKVSQLLETKPYGYVDQDVFLNGCLFLETLLLPEELLAFLHEVEQHADRKRVIVWGPRTLDMDIVFYDREVYDSEDLIIPHVDMQNREFVLKPLAELCPNYRHPILGQTVKQLLDQVQSIPQE</sequence>
<evidence type="ECO:0000313" key="12">
    <source>
        <dbReference type="Proteomes" id="UP000474024"/>
    </source>
</evidence>
<dbReference type="CDD" id="cd00534">
    <property type="entry name" value="DHNA_DHNTPE"/>
    <property type="match status" value="1"/>
</dbReference>
<evidence type="ECO:0000256" key="8">
    <source>
        <dbReference type="ARBA" id="ARBA00022909"/>
    </source>
</evidence>
<gene>
    <name evidence="11" type="primary">folK</name>
    <name evidence="11" type="ORF">FYJ75_00755</name>
</gene>
<dbReference type="EMBL" id="VUNI01000001">
    <property type="protein sequence ID" value="MST73563.1"/>
    <property type="molecule type" value="Genomic_DNA"/>
</dbReference>
<evidence type="ECO:0000256" key="4">
    <source>
        <dbReference type="ARBA" id="ARBA00022679"/>
    </source>
</evidence>
<dbReference type="InterPro" id="IPR006156">
    <property type="entry name" value="Dihydroneopterin_aldolase"/>
</dbReference>
<comment type="similarity">
    <text evidence="3">In the N-terminal section; belongs to the DHNA family.</text>
</comment>
<dbReference type="GO" id="GO:0046656">
    <property type="term" value="P:folic acid biosynthetic process"/>
    <property type="evidence" value="ECO:0007669"/>
    <property type="project" value="UniProtKB-UniRule"/>
</dbReference>
<name>A0A6L5YM71_9FIRM</name>
<reference evidence="11 12" key="1">
    <citation type="submission" date="2019-08" db="EMBL/GenBank/DDBJ databases">
        <title>In-depth cultivation of the pig gut microbiome towards novel bacterial diversity and tailored functional studies.</title>
        <authorList>
            <person name="Wylensek D."/>
            <person name="Hitch T.C.A."/>
            <person name="Clavel T."/>
        </authorList>
    </citation>
    <scope>NUCLEOTIDE SEQUENCE [LARGE SCALE GENOMIC DNA]</scope>
    <source>
        <strain evidence="11 12">MUC/MUC-530-WT-4D</strain>
    </source>
</reference>
<keyword evidence="5" id="KW-0547">Nucleotide-binding</keyword>
<dbReference type="SUPFAM" id="SSF55083">
    <property type="entry name" value="6-hydroxymethyl-7,8-dihydropterin pyrophosphokinase, HPPK"/>
    <property type="match status" value="1"/>
</dbReference>
<keyword evidence="7" id="KW-0067">ATP-binding</keyword>